<comment type="caution">
    <text evidence="1">The sequence shown here is derived from an EMBL/GenBank/DDBJ whole genome shotgun (WGS) entry which is preliminary data.</text>
</comment>
<keyword evidence="2" id="KW-1185">Reference proteome</keyword>
<evidence type="ECO:0000313" key="1">
    <source>
        <dbReference type="EMBL" id="CAK5078470.1"/>
    </source>
</evidence>
<name>A0ACB0ZHR1_MELEN</name>
<organism evidence="1 2">
    <name type="scientific">Meloidogyne enterolobii</name>
    <name type="common">Root-knot nematode worm</name>
    <name type="synonym">Meloidogyne mayaguensis</name>
    <dbReference type="NCBI Taxonomy" id="390850"/>
    <lineage>
        <taxon>Eukaryota</taxon>
        <taxon>Metazoa</taxon>
        <taxon>Ecdysozoa</taxon>
        <taxon>Nematoda</taxon>
        <taxon>Chromadorea</taxon>
        <taxon>Rhabditida</taxon>
        <taxon>Tylenchina</taxon>
        <taxon>Tylenchomorpha</taxon>
        <taxon>Tylenchoidea</taxon>
        <taxon>Meloidogynidae</taxon>
        <taxon>Meloidogyninae</taxon>
        <taxon>Meloidogyne</taxon>
    </lineage>
</organism>
<gene>
    <name evidence="1" type="ORF">MENTE1834_LOCUS25525</name>
</gene>
<accession>A0ACB0ZHR1</accession>
<reference evidence="1" key="1">
    <citation type="submission" date="2023-11" db="EMBL/GenBank/DDBJ databases">
        <authorList>
            <person name="Poullet M."/>
        </authorList>
    </citation>
    <scope>NUCLEOTIDE SEQUENCE</scope>
    <source>
        <strain evidence="1">E1834</strain>
    </source>
</reference>
<protein>
    <submittedName>
        <fullName evidence="1">Uncharacterized protein</fullName>
    </submittedName>
</protein>
<sequence length="91" mass="10729">MTNHKIISGAALKIIIINNTLFSIIFVIIKITASPNMNFLNSSKNVRECTQTQRLFKYKINNGKNYISCELIKQLMRRQINDRLRYNNFFE</sequence>
<evidence type="ECO:0000313" key="2">
    <source>
        <dbReference type="Proteomes" id="UP001497535"/>
    </source>
</evidence>
<dbReference type="Proteomes" id="UP001497535">
    <property type="component" value="Unassembled WGS sequence"/>
</dbReference>
<dbReference type="EMBL" id="CAVMJV010000036">
    <property type="protein sequence ID" value="CAK5078470.1"/>
    <property type="molecule type" value="Genomic_DNA"/>
</dbReference>
<proteinExistence type="predicted"/>